<dbReference type="AlphaFoldDB" id="A0A1X7ALT8"/>
<keyword evidence="3" id="KW-1185">Reference proteome</keyword>
<feature type="signal peptide" evidence="1">
    <location>
        <begin position="1"/>
        <end position="26"/>
    </location>
</feature>
<evidence type="ECO:0000256" key="1">
    <source>
        <dbReference type="SAM" id="SignalP"/>
    </source>
</evidence>
<dbReference type="Proteomes" id="UP000196573">
    <property type="component" value="Unassembled WGS sequence"/>
</dbReference>
<keyword evidence="1" id="KW-0732">Signal</keyword>
<evidence type="ECO:0000313" key="3">
    <source>
        <dbReference type="Proteomes" id="UP000196573"/>
    </source>
</evidence>
<protein>
    <submittedName>
        <fullName evidence="2">Uncharacterized protein</fullName>
    </submittedName>
</protein>
<gene>
    <name evidence="2" type="ORF">EHSB41UT_03039</name>
</gene>
<evidence type="ECO:0000313" key="2">
    <source>
        <dbReference type="EMBL" id="SMA49081.1"/>
    </source>
</evidence>
<reference evidence="2 3" key="1">
    <citation type="submission" date="2017-03" db="EMBL/GenBank/DDBJ databases">
        <authorList>
            <person name="Afonso C.L."/>
            <person name="Miller P.J."/>
            <person name="Scott M.A."/>
            <person name="Spackman E."/>
            <person name="Goraichik I."/>
            <person name="Dimitrov K.M."/>
            <person name="Suarez D.L."/>
            <person name="Swayne D.E."/>
        </authorList>
    </citation>
    <scope>NUCLEOTIDE SEQUENCE [LARGE SCALE GENOMIC DNA]</scope>
    <source>
        <strain evidence="2">SB41UT1</strain>
    </source>
</reference>
<sequence length="451" mass="50334">MPRIYFHLCAAFILTTLNLFSLQAKAATVPLYVNEKPSGYVINYHYVGSGDRLPFKTNQQAESHNDTELLDWLVGHFTNEEREEFVEPGENNLTIGRTTLRNIHDMALALHKGDRQIRAEGVDIIFMNELFTQKTLPNLSFQNPGETFASRFEGDIQLDPIPIRKPSDHKQDATQIPESTESLVVIRQKLYRTINENKDVDVYVMTEPARAVIEYIFTRCTDDAITPLRINIYRPEDISVPRLSHFSSGLSVSIQPSSHPQLNGEFWVARHESPPSFGALLPTILLAAATAAYPYFYGAAYHLTGTSIYITEGLSSALSSLSTLQETLRSAVDMVPPKMPVILGAIAMGGGLAYHGGMAYQYKVRRDTQPIDFAKWLVTTVLTHNHPDVARPNTASPITASFSSSRGFHAVEAEVRTRRTPYAPIQQASHNQTAMIRFDHSGGGLRFRGNK</sequence>
<proteinExistence type="predicted"/>
<dbReference type="EMBL" id="FWPT01000007">
    <property type="protein sequence ID" value="SMA49081.1"/>
    <property type="molecule type" value="Genomic_DNA"/>
</dbReference>
<organism evidence="2 3">
    <name type="scientific">Parendozoicomonas haliclonae</name>
    <dbReference type="NCBI Taxonomy" id="1960125"/>
    <lineage>
        <taxon>Bacteria</taxon>
        <taxon>Pseudomonadati</taxon>
        <taxon>Pseudomonadota</taxon>
        <taxon>Gammaproteobacteria</taxon>
        <taxon>Oceanospirillales</taxon>
        <taxon>Endozoicomonadaceae</taxon>
        <taxon>Parendozoicomonas</taxon>
    </lineage>
</organism>
<accession>A0A1X7ALT8</accession>
<feature type="chain" id="PRO_5011965078" evidence="1">
    <location>
        <begin position="27"/>
        <end position="451"/>
    </location>
</feature>
<name>A0A1X7ALT8_9GAMM</name>